<dbReference type="Proteomes" id="UP000789572">
    <property type="component" value="Unassembled WGS sequence"/>
</dbReference>
<protein>
    <submittedName>
        <fullName evidence="2">11018_t:CDS:1</fullName>
    </submittedName>
</protein>
<feature type="signal peptide" evidence="1">
    <location>
        <begin position="1"/>
        <end position="24"/>
    </location>
</feature>
<proteinExistence type="predicted"/>
<sequence length="130" mass="15286">MFVRKLQVICILLILVILVKTSTAGLVTTNDTKNYTSIANTTADHAGVFYPTHTVWAMIRGYTEALKYVRLHWVDYTEQPKQHEGIYPDTEYYVASYTSPPWAVGYFYEIWSPDFDTRFWTDTILWWDGW</sequence>
<feature type="non-terminal residue" evidence="2">
    <location>
        <position position="130"/>
    </location>
</feature>
<name>A0A9N9BGS3_9GLOM</name>
<evidence type="ECO:0000313" key="2">
    <source>
        <dbReference type="EMBL" id="CAG8565275.1"/>
    </source>
</evidence>
<keyword evidence="1" id="KW-0732">Signal</keyword>
<reference evidence="2" key="1">
    <citation type="submission" date="2021-06" db="EMBL/GenBank/DDBJ databases">
        <authorList>
            <person name="Kallberg Y."/>
            <person name="Tangrot J."/>
            <person name="Rosling A."/>
        </authorList>
    </citation>
    <scope>NUCLEOTIDE SEQUENCE</scope>
    <source>
        <strain evidence="2">IA702</strain>
    </source>
</reference>
<evidence type="ECO:0000256" key="1">
    <source>
        <dbReference type="SAM" id="SignalP"/>
    </source>
</evidence>
<evidence type="ECO:0000313" key="3">
    <source>
        <dbReference type="Proteomes" id="UP000789572"/>
    </source>
</evidence>
<keyword evidence="3" id="KW-1185">Reference proteome</keyword>
<feature type="chain" id="PRO_5040355936" evidence="1">
    <location>
        <begin position="25"/>
        <end position="130"/>
    </location>
</feature>
<gene>
    <name evidence="2" type="ORF">POCULU_LOCUS5715</name>
</gene>
<organism evidence="2 3">
    <name type="scientific">Paraglomus occultum</name>
    <dbReference type="NCBI Taxonomy" id="144539"/>
    <lineage>
        <taxon>Eukaryota</taxon>
        <taxon>Fungi</taxon>
        <taxon>Fungi incertae sedis</taxon>
        <taxon>Mucoromycota</taxon>
        <taxon>Glomeromycotina</taxon>
        <taxon>Glomeromycetes</taxon>
        <taxon>Paraglomerales</taxon>
        <taxon>Paraglomeraceae</taxon>
        <taxon>Paraglomus</taxon>
    </lineage>
</organism>
<accession>A0A9N9BGS3</accession>
<dbReference type="EMBL" id="CAJVPJ010000918">
    <property type="protein sequence ID" value="CAG8565275.1"/>
    <property type="molecule type" value="Genomic_DNA"/>
</dbReference>
<comment type="caution">
    <text evidence="2">The sequence shown here is derived from an EMBL/GenBank/DDBJ whole genome shotgun (WGS) entry which is preliminary data.</text>
</comment>
<dbReference type="AlphaFoldDB" id="A0A9N9BGS3"/>